<evidence type="ECO:0000313" key="6">
    <source>
        <dbReference type="EMBL" id="RRK09512.1"/>
    </source>
</evidence>
<evidence type="ECO:0000259" key="4">
    <source>
        <dbReference type="Pfam" id="PF00389"/>
    </source>
</evidence>
<dbReference type="SUPFAM" id="SSF52283">
    <property type="entry name" value="Formate/glycerate dehydrogenase catalytic domain-like"/>
    <property type="match status" value="1"/>
</dbReference>
<dbReference type="PROSITE" id="PS00065">
    <property type="entry name" value="D_2_HYDROXYACID_DH_1"/>
    <property type="match status" value="1"/>
</dbReference>
<dbReference type="GO" id="GO:0016618">
    <property type="term" value="F:hydroxypyruvate reductase [NAD(P)H] activity"/>
    <property type="evidence" value="ECO:0007669"/>
    <property type="project" value="TreeGrafter"/>
</dbReference>
<gene>
    <name evidence="6" type="ORF">D1831_12400</name>
</gene>
<dbReference type="OrthoDB" id="9805416at2"/>
<evidence type="ECO:0000256" key="3">
    <source>
        <dbReference type="RuleBase" id="RU003719"/>
    </source>
</evidence>
<dbReference type="GO" id="GO:0051287">
    <property type="term" value="F:NAD binding"/>
    <property type="evidence" value="ECO:0007669"/>
    <property type="project" value="InterPro"/>
</dbReference>
<dbReference type="RefSeq" id="WP_125073202.1">
    <property type="nucleotide sequence ID" value="NZ_QWZQ01000052.1"/>
</dbReference>
<dbReference type="InterPro" id="IPR029753">
    <property type="entry name" value="D-isomer_DH_CS"/>
</dbReference>
<evidence type="ECO:0000256" key="1">
    <source>
        <dbReference type="ARBA" id="ARBA00005854"/>
    </source>
</evidence>
<dbReference type="InterPro" id="IPR006139">
    <property type="entry name" value="D-isomer_2_OHA_DH_cat_dom"/>
</dbReference>
<dbReference type="PANTHER" id="PTHR10996">
    <property type="entry name" value="2-HYDROXYACID DEHYDROGENASE-RELATED"/>
    <property type="match status" value="1"/>
</dbReference>
<evidence type="ECO:0000313" key="7">
    <source>
        <dbReference type="Proteomes" id="UP000283633"/>
    </source>
</evidence>
<proteinExistence type="inferred from homology"/>
<dbReference type="EMBL" id="QWZQ01000052">
    <property type="protein sequence ID" value="RRK09512.1"/>
    <property type="molecule type" value="Genomic_DNA"/>
</dbReference>
<dbReference type="InterPro" id="IPR036291">
    <property type="entry name" value="NAD(P)-bd_dom_sf"/>
</dbReference>
<accession>A0A3R8J587</accession>
<dbReference type="GO" id="GO:0005829">
    <property type="term" value="C:cytosol"/>
    <property type="evidence" value="ECO:0007669"/>
    <property type="project" value="TreeGrafter"/>
</dbReference>
<reference evidence="6 7" key="1">
    <citation type="submission" date="2018-08" db="EMBL/GenBank/DDBJ databases">
        <title>Genome Lactobacillus garii FI11369.</title>
        <authorList>
            <person name="Diaz M."/>
            <person name="Narbad A."/>
        </authorList>
    </citation>
    <scope>NUCLEOTIDE SEQUENCE [LARGE SCALE GENOMIC DNA]</scope>
    <source>
        <strain evidence="6 7">FI11369</strain>
    </source>
</reference>
<dbReference type="Proteomes" id="UP000283633">
    <property type="component" value="Unassembled WGS sequence"/>
</dbReference>
<dbReference type="PROSITE" id="PS00671">
    <property type="entry name" value="D_2_HYDROXYACID_DH_3"/>
    <property type="match status" value="1"/>
</dbReference>
<dbReference type="AlphaFoldDB" id="A0A3R8J587"/>
<organism evidence="6 7">
    <name type="scientific">Lactiplantibacillus garii</name>
    <dbReference type="NCBI Taxonomy" id="2306423"/>
    <lineage>
        <taxon>Bacteria</taxon>
        <taxon>Bacillati</taxon>
        <taxon>Bacillota</taxon>
        <taxon>Bacilli</taxon>
        <taxon>Lactobacillales</taxon>
        <taxon>Lactobacillaceae</taxon>
        <taxon>Lactiplantibacillus</taxon>
    </lineage>
</organism>
<dbReference type="Pfam" id="PF02826">
    <property type="entry name" value="2-Hacid_dh_C"/>
    <property type="match status" value="1"/>
</dbReference>
<name>A0A3R8J587_9LACO</name>
<dbReference type="Pfam" id="PF00389">
    <property type="entry name" value="2-Hacid_dh"/>
    <property type="match status" value="1"/>
</dbReference>
<dbReference type="PANTHER" id="PTHR10996:SF264">
    <property type="entry name" value="HYPOTHETICAL D-ISOMER SPECIFIC 2-HYDROXYACID DEHYDROGENASE (EUROFUNG)"/>
    <property type="match status" value="1"/>
</dbReference>
<feature type="domain" description="D-isomer specific 2-hydroxyacid dehydrogenase NAD-binding" evidence="5">
    <location>
        <begin position="112"/>
        <end position="284"/>
    </location>
</feature>
<keyword evidence="2 3" id="KW-0560">Oxidoreductase</keyword>
<dbReference type="CDD" id="cd12172">
    <property type="entry name" value="PGDH_like_2"/>
    <property type="match status" value="1"/>
</dbReference>
<dbReference type="InterPro" id="IPR050223">
    <property type="entry name" value="D-isomer_2-hydroxyacid_DH"/>
</dbReference>
<dbReference type="GO" id="GO:0030267">
    <property type="term" value="F:glyoxylate reductase (NADPH) activity"/>
    <property type="evidence" value="ECO:0007669"/>
    <property type="project" value="TreeGrafter"/>
</dbReference>
<comment type="similarity">
    <text evidence="1 3">Belongs to the D-isomer specific 2-hydroxyacid dehydrogenase family.</text>
</comment>
<keyword evidence="7" id="KW-1185">Reference proteome</keyword>
<comment type="caution">
    <text evidence="6">The sequence shown here is derived from an EMBL/GenBank/DDBJ whole genome shotgun (WGS) entry which is preliminary data.</text>
</comment>
<sequence>MTKVLITPRSFGKYDDEAFQILKMNHVEIVPNTTGAVLSKDKMKELVADVDGIIAGVDPLDAEVLACAPKLKAISKYGVGTDNIDLDYCKEHDISVSITKNANRNAVADYSFGLMLAVARRIPEISDGCKNGDWSKKVAADVFGKKLGVLGLGAIGRGVIHRALGFDMQVYGYDVVEDDVFLEDNEVTFASLEDIMSECDFISIHLPLIPQTENLINKEMLSKAKDNLVIVNAARGGIINDDDLYDALVNKQIYGAGLDVFQTKTPKESKLLTLPNVVVGSHTAASSKGAVAKMSLMAVSNLMKNLREKAMA</sequence>
<dbReference type="SUPFAM" id="SSF51735">
    <property type="entry name" value="NAD(P)-binding Rossmann-fold domains"/>
    <property type="match status" value="1"/>
</dbReference>
<dbReference type="InterPro" id="IPR029752">
    <property type="entry name" value="D-isomer_DH_CS1"/>
</dbReference>
<feature type="domain" description="D-isomer specific 2-hydroxyacid dehydrogenase catalytic" evidence="4">
    <location>
        <begin position="14"/>
        <end position="310"/>
    </location>
</feature>
<evidence type="ECO:0000259" key="5">
    <source>
        <dbReference type="Pfam" id="PF02826"/>
    </source>
</evidence>
<dbReference type="InterPro" id="IPR006140">
    <property type="entry name" value="D-isomer_DH_NAD-bd"/>
</dbReference>
<protein>
    <submittedName>
        <fullName evidence="6">Hydroxyacid dehydrogenase</fullName>
    </submittedName>
</protein>
<evidence type="ECO:0000256" key="2">
    <source>
        <dbReference type="ARBA" id="ARBA00023002"/>
    </source>
</evidence>
<dbReference type="Gene3D" id="3.40.50.720">
    <property type="entry name" value="NAD(P)-binding Rossmann-like Domain"/>
    <property type="match status" value="2"/>
</dbReference>